<dbReference type="PANTHER" id="PTHR47055:SF3">
    <property type="entry name" value="PHORBOL-ESTER_DAG-TYPE DOMAIN-CONTAINING PROTEIN"/>
    <property type="match status" value="1"/>
</dbReference>
<feature type="compositionally biased region" description="Polar residues" evidence="1">
    <location>
        <begin position="57"/>
        <end position="66"/>
    </location>
</feature>
<feature type="region of interest" description="Disordered" evidence="1">
    <location>
        <begin position="78"/>
        <end position="97"/>
    </location>
</feature>
<dbReference type="EMBL" id="JASPKY010000210">
    <property type="protein sequence ID" value="KAK9720494.1"/>
    <property type="molecule type" value="Genomic_DNA"/>
</dbReference>
<organism evidence="2 3">
    <name type="scientific">Popillia japonica</name>
    <name type="common">Japanese beetle</name>
    <dbReference type="NCBI Taxonomy" id="7064"/>
    <lineage>
        <taxon>Eukaryota</taxon>
        <taxon>Metazoa</taxon>
        <taxon>Ecdysozoa</taxon>
        <taxon>Arthropoda</taxon>
        <taxon>Hexapoda</taxon>
        <taxon>Insecta</taxon>
        <taxon>Pterygota</taxon>
        <taxon>Neoptera</taxon>
        <taxon>Endopterygota</taxon>
        <taxon>Coleoptera</taxon>
        <taxon>Polyphaga</taxon>
        <taxon>Scarabaeiformia</taxon>
        <taxon>Scarabaeidae</taxon>
        <taxon>Rutelinae</taxon>
        <taxon>Popillia</taxon>
    </lineage>
</organism>
<protein>
    <recommendedName>
        <fullName evidence="4">PiggyBac transposable element-derived protein domain-containing protein</fullName>
    </recommendedName>
</protein>
<feature type="compositionally biased region" description="Acidic residues" evidence="1">
    <location>
        <begin position="46"/>
        <end position="56"/>
    </location>
</feature>
<comment type="caution">
    <text evidence="2">The sequence shown here is derived from an EMBL/GenBank/DDBJ whole genome shotgun (WGS) entry which is preliminary data.</text>
</comment>
<proteinExistence type="predicted"/>
<dbReference type="Proteomes" id="UP001458880">
    <property type="component" value="Unassembled WGS sequence"/>
</dbReference>
<dbReference type="GO" id="GO:0043565">
    <property type="term" value="F:sequence-specific DNA binding"/>
    <property type="evidence" value="ECO:0007669"/>
    <property type="project" value="TreeGrafter"/>
</dbReference>
<evidence type="ECO:0000256" key="1">
    <source>
        <dbReference type="SAM" id="MobiDB-lite"/>
    </source>
</evidence>
<name>A0AAW1KND7_POPJA</name>
<reference evidence="2 3" key="1">
    <citation type="journal article" date="2024" name="BMC Genomics">
        <title>De novo assembly and annotation of Popillia japonica's genome with initial clues to its potential as an invasive pest.</title>
        <authorList>
            <person name="Cucini C."/>
            <person name="Boschi S."/>
            <person name="Funari R."/>
            <person name="Cardaioli E."/>
            <person name="Iannotti N."/>
            <person name="Marturano G."/>
            <person name="Paoli F."/>
            <person name="Bruttini M."/>
            <person name="Carapelli A."/>
            <person name="Frati F."/>
            <person name="Nardi F."/>
        </authorList>
    </citation>
    <scope>NUCLEOTIDE SEQUENCE [LARGE SCALE GENOMIC DNA]</scope>
    <source>
        <strain evidence="2">DMR45628</strain>
    </source>
</reference>
<evidence type="ECO:0000313" key="3">
    <source>
        <dbReference type="Proteomes" id="UP001458880"/>
    </source>
</evidence>
<dbReference type="PANTHER" id="PTHR47055">
    <property type="entry name" value="DDE_TNP_1_7 DOMAIN-CONTAINING PROTEIN"/>
    <property type="match status" value="1"/>
</dbReference>
<dbReference type="AlphaFoldDB" id="A0AAW1KND7"/>
<accession>A0AAW1KND7</accession>
<feature type="compositionally biased region" description="Acidic residues" evidence="1">
    <location>
        <begin position="87"/>
        <end position="97"/>
    </location>
</feature>
<keyword evidence="3" id="KW-1185">Reference proteome</keyword>
<feature type="region of interest" description="Disordered" evidence="1">
    <location>
        <begin position="39"/>
        <end position="66"/>
    </location>
</feature>
<sequence>MAEYGIRFERGFSLHEALAMLEEGDELVENVDSVTIFPPNNACADQTDEDSGEEDSTNLNNLPGTQLQAPAEINLRNIDDQDPNQTSDDDFSSDDEIPLSVLRTKKARAEKIKTKRKNYKWTGTDLEPDNTIFSGQTDEQDNRKSPLELFSLFFDDEILDMIVNENNTKIETSDKFAKVRPLFQHLNKKYLEHSLCEEMHSLMKPWCHTLVVMAVNNLYMANPSVTDINYGTKYSGYGVGPAVVLEYADVLKKKWPNVQMHLFFDNFFSTLPLLDLLSNNNLRGTGTIRENFFSTLPLLDLLSNNNLRGTGTIRENRIPASPLMDSKRMKKQPRGSYDYRKVDGENIIKKIIQCALENVTSYRKRNRLTIFKMDSKGEKSADNDPAAFGLRRKDIFALMKNNLNRGAASAYMETEKFMSENLYDLVNYRMTQNLQSAHYCPDLMKSGSKLRDTKTDFSTNFPHGSVCLSPLKKSKKLQYSPAAWVGLI</sequence>
<evidence type="ECO:0008006" key="4">
    <source>
        <dbReference type="Google" id="ProtNLM"/>
    </source>
</evidence>
<evidence type="ECO:0000313" key="2">
    <source>
        <dbReference type="EMBL" id="KAK9720494.1"/>
    </source>
</evidence>
<dbReference type="InterPro" id="IPR052638">
    <property type="entry name" value="PiggyBac_TE-derived"/>
</dbReference>
<gene>
    <name evidence="2" type="ORF">QE152_g22033</name>
</gene>